<dbReference type="Proteomes" id="UP001218188">
    <property type="component" value="Unassembled WGS sequence"/>
</dbReference>
<dbReference type="EMBL" id="JARJCM010000186">
    <property type="protein sequence ID" value="KAJ7023602.1"/>
    <property type="molecule type" value="Genomic_DNA"/>
</dbReference>
<keyword evidence="3" id="KW-1185">Reference proteome</keyword>
<dbReference type="AlphaFoldDB" id="A0AAD6WSF2"/>
<evidence type="ECO:0000313" key="3">
    <source>
        <dbReference type="Proteomes" id="UP001218188"/>
    </source>
</evidence>
<accession>A0AAD6WSF2</accession>
<feature type="region of interest" description="Disordered" evidence="1">
    <location>
        <begin position="635"/>
        <end position="668"/>
    </location>
</feature>
<protein>
    <submittedName>
        <fullName evidence="2">Ribonuclease H-like domain-containing protein</fullName>
    </submittedName>
</protein>
<feature type="compositionally biased region" description="Acidic residues" evidence="1">
    <location>
        <begin position="635"/>
        <end position="651"/>
    </location>
</feature>
<feature type="compositionally biased region" description="Basic and acidic residues" evidence="1">
    <location>
        <begin position="561"/>
        <end position="579"/>
    </location>
</feature>
<name>A0AAD6WSF2_9AGAR</name>
<gene>
    <name evidence="2" type="ORF">C8F04DRAFT_179850</name>
</gene>
<organism evidence="2 3">
    <name type="scientific">Mycena alexandri</name>
    <dbReference type="NCBI Taxonomy" id="1745969"/>
    <lineage>
        <taxon>Eukaryota</taxon>
        <taxon>Fungi</taxon>
        <taxon>Dikarya</taxon>
        <taxon>Basidiomycota</taxon>
        <taxon>Agaricomycotina</taxon>
        <taxon>Agaricomycetes</taxon>
        <taxon>Agaricomycetidae</taxon>
        <taxon>Agaricales</taxon>
        <taxon>Marasmiineae</taxon>
        <taxon>Mycenaceae</taxon>
        <taxon>Mycena</taxon>
    </lineage>
</organism>
<proteinExistence type="predicted"/>
<reference evidence="2" key="1">
    <citation type="submission" date="2023-03" db="EMBL/GenBank/DDBJ databases">
        <title>Massive genome expansion in bonnet fungi (Mycena s.s.) driven by repeated elements and novel gene families across ecological guilds.</title>
        <authorList>
            <consortium name="Lawrence Berkeley National Laboratory"/>
            <person name="Harder C.B."/>
            <person name="Miyauchi S."/>
            <person name="Viragh M."/>
            <person name="Kuo A."/>
            <person name="Thoen E."/>
            <person name="Andreopoulos B."/>
            <person name="Lu D."/>
            <person name="Skrede I."/>
            <person name="Drula E."/>
            <person name="Henrissat B."/>
            <person name="Morin E."/>
            <person name="Kohler A."/>
            <person name="Barry K."/>
            <person name="LaButti K."/>
            <person name="Morin E."/>
            <person name="Salamov A."/>
            <person name="Lipzen A."/>
            <person name="Mereny Z."/>
            <person name="Hegedus B."/>
            <person name="Baldrian P."/>
            <person name="Stursova M."/>
            <person name="Weitz H."/>
            <person name="Taylor A."/>
            <person name="Grigoriev I.V."/>
            <person name="Nagy L.G."/>
            <person name="Martin F."/>
            <person name="Kauserud H."/>
        </authorList>
    </citation>
    <scope>NUCLEOTIDE SEQUENCE</scope>
    <source>
        <strain evidence="2">CBHHK200</strain>
    </source>
</reference>
<evidence type="ECO:0000256" key="1">
    <source>
        <dbReference type="SAM" id="MobiDB-lite"/>
    </source>
</evidence>
<comment type="caution">
    <text evidence="2">The sequence shown here is derived from an EMBL/GenBank/DDBJ whole genome shotgun (WGS) entry which is preliminary data.</text>
</comment>
<evidence type="ECO:0000313" key="2">
    <source>
        <dbReference type="EMBL" id="KAJ7023602.1"/>
    </source>
</evidence>
<feature type="region of interest" description="Disordered" evidence="1">
    <location>
        <begin position="557"/>
        <end position="579"/>
    </location>
</feature>
<feature type="region of interest" description="Disordered" evidence="1">
    <location>
        <begin position="708"/>
        <end position="730"/>
    </location>
</feature>
<dbReference type="SUPFAM" id="SSF53098">
    <property type="entry name" value="Ribonuclease H-like"/>
    <property type="match status" value="1"/>
</dbReference>
<sequence length="730" mass="82273">MAVEKSFKQSKLEVFKGLDIPFNGAQIEAIQAQFLRATQSANLPERWTTDAEVLKLFMMFRSRAGDVIPSRRQLGGSLLKNASDSIDAEIAEAIFGQDVLMCNDGWRSNAKDAVGGVSVTHKFKTILLDLIRTNALSKDGESMARQFAAMIDDAEAKWSCNVIGFLTDNDAGSKKGRKNLGLARAWLLLFPCCSHQGQLILAEYLRENPKAAQIMEELIEIVNWLNSKDKVREIFDQTQMTLAGKILAYILPNLTRWTTHLIAALRFDSLKNPIRHAVLNKRDEIIAAHIGAESNQRKRAEMREVALAHCAMLEPNAWWDELEKIIPDLEHICYLTNIAQSDHVRPDQFLLALAGLFLHFAGFSARVLAEDRALGNRMCARIEKRFKELDQPVFVLALVLNPFQKLSRFGDMANIDQFVLSTELISLYKRVKSRLPSTPRTPGEQLLHDTTQKKAMQSLSAAFLQYLSGTGPFASWENPEIQETYVELNGNNPIPFWEMRRTNGLVAELANFSLMLLYLVVNQAGLERSFSDFSNKKNKKRNRLGLVKMAQQSKVTRHLRDKQYEEGLAEKRDGRQNHSEDQVKLLLAVPRYAEALLSDTDDSDTDTTERISVVVRSKAAWRRQMAKWQEELQEAEMVDTDEDKEDSEDELPSTIPVASAAPRPRRPRAWLPMPLTKLFGGKIARPIGNPARRPRVVSEEALYMELLAAEHSGEEPDAGAQEGSGDDFEG</sequence>
<dbReference type="InterPro" id="IPR012337">
    <property type="entry name" value="RNaseH-like_sf"/>
</dbReference>